<feature type="region of interest" description="Disordered" evidence="2">
    <location>
        <begin position="1195"/>
        <end position="1214"/>
    </location>
</feature>
<dbReference type="InterPro" id="IPR008964">
    <property type="entry name" value="Invasin/intimin_cell_adhesion"/>
</dbReference>
<sequence length="1214" mass="133317">MADSAIRPAQQLLQQVFSETQRKTYGTLQRYIDEGGSIFPLVEMGVSGLVGKYQMSAEDAQRWLRGANSLAIYVRRQFIEHSLHGSDLSVKPASGLLSMVEGPSYESLFKPLFDRLCPPDALESVTSPVAYLIELFRLIGDIENKGVGNVELHTRRADLKDLSVDFNAVHQPVSSVDIIVSVLETFIQKHGDATDHGDLETQLINARYPNGLPYYQHWATLDTVTRFHDLSVGNFVHRVDSAYPYFLQPKARGENAGRGMAHASRLGPYQRVLLTEPFIADTSAPAFYLNNFGASPAESLILSRVALLGERTKLDARQIEALLSIRDFAPTRSANVPYPPAAQEDDKVSGSVYINAQSTVPITINFSGVADAFHELSAPTSIVNPYDRINRKVRLDQWLELPTEQTDALLAAAIRAENRTTPAHSWRITEPVVHAFGIFQTFRDRYGCNAADFAAFIDQLGIYGRGETLSQFDQVFNSQGGYGESLKLDNGTFAISPVPGSPDLTARQLCHGLQIDPQTYEYLARAVGGARSVTTNLTRDAQTVSSFYRLVKLPRLLGITPIEGVLMLLSLGGNTWLNGLAGETRINSATDSESPPDVLDLMYAMHSCVAWCRERELPVQWVLQQVALTEAVVVHTAKEQQLSEQIHNLLPTAQLTNAAFVMAGESNFMRPDWLNLLANLVDPEGLVLPFQGTESEYLVTARTHLDNAVRDGLKESDEAVRAPIVESMLAVLLQFRDAQVSVAKECLAVYSQLDAERALQVLFWVKGTVYQLLRQVLERREQNLGDPATKPQQSDPLLKLLAEVQRRSALVAKLDLSASVLEDYLYYGHLGWLGQADKHVLTLKTLYGLTVLTKAFESSEQPQSKLLDYLRQVNALPPGLAGNALDLAQRAAAVRLAAFFDWSVQEVRECTSRIDPSQKLLKNLTQLDLLMRIRTLARQTGMDALTIFLLGDLPEGVDTARYSAAAERALLSLSAKTAAVVSFADETPEQIVVVTCLADKTKVVANKNGKSTDVIVFTVTLRKPDGSPWSGIKVYWESTLGTVETGETDIKGVLLATYRPGPVMGSETPLFRLDLFEFEHASSIDLIADYSSLSFPPALRSRVPSGTVPAGQEVELYATLIDQFGNLGKNSLVDWLTEPNTSTLAGPVIRPAQGLTDQHGVTRVFISSATAGKFTFSVLSHAGEKNADFPGVTFAGNPTDVRPAGRTLSVQEQR</sequence>
<dbReference type="AlphaFoldDB" id="A0A1H1ZVB1"/>
<evidence type="ECO:0000256" key="2">
    <source>
        <dbReference type="SAM" id="MobiDB-lite"/>
    </source>
</evidence>
<organism evidence="3 4">
    <name type="scientific">Pseudomonas prosekii</name>
    <dbReference type="NCBI Taxonomy" id="1148509"/>
    <lineage>
        <taxon>Bacteria</taxon>
        <taxon>Pseudomonadati</taxon>
        <taxon>Pseudomonadota</taxon>
        <taxon>Gammaproteobacteria</taxon>
        <taxon>Pseudomonadales</taxon>
        <taxon>Pseudomonadaceae</taxon>
        <taxon>Pseudomonas</taxon>
    </lineage>
</organism>
<dbReference type="Proteomes" id="UP000198481">
    <property type="component" value="Chromosome I"/>
</dbReference>
<dbReference type="EMBL" id="LT629762">
    <property type="protein sequence ID" value="SDT37322.1"/>
    <property type="molecule type" value="Genomic_DNA"/>
</dbReference>
<dbReference type="STRING" id="1148509.SAMN05216222_4098"/>
<protein>
    <submittedName>
        <fullName evidence="3">Virulence plasmid A protein</fullName>
    </submittedName>
</protein>
<keyword evidence="1" id="KW-0843">Virulence</keyword>
<dbReference type="Pfam" id="PF03538">
    <property type="entry name" value="VRP1"/>
    <property type="match status" value="1"/>
</dbReference>
<evidence type="ECO:0000313" key="4">
    <source>
        <dbReference type="Proteomes" id="UP000198481"/>
    </source>
</evidence>
<accession>A0A1H1ZVB1</accession>
<dbReference type="InterPro" id="IPR018003">
    <property type="entry name" value="Insecticidal_toxin/plasmid_vir"/>
</dbReference>
<dbReference type="SUPFAM" id="SSF49373">
    <property type="entry name" value="Invasin/intimin cell-adhesion fragments"/>
    <property type="match status" value="1"/>
</dbReference>
<reference evidence="3 4" key="1">
    <citation type="submission" date="2016-10" db="EMBL/GenBank/DDBJ databases">
        <authorList>
            <person name="de Groot N.N."/>
        </authorList>
    </citation>
    <scope>NUCLEOTIDE SEQUENCE [LARGE SCALE GENOMIC DNA]</scope>
    <source>
        <strain evidence="3 4">LMG 26867</strain>
    </source>
</reference>
<gene>
    <name evidence="3" type="ORF">SAMN05216222_4098</name>
</gene>
<dbReference type="RefSeq" id="WP_092278756.1">
    <property type="nucleotide sequence ID" value="NZ_LT629762.1"/>
</dbReference>
<evidence type="ECO:0000256" key="1">
    <source>
        <dbReference type="ARBA" id="ARBA00023026"/>
    </source>
</evidence>
<dbReference type="InterPro" id="IPR013783">
    <property type="entry name" value="Ig-like_fold"/>
</dbReference>
<dbReference type="Gene3D" id="2.60.40.10">
    <property type="entry name" value="Immunoglobulins"/>
    <property type="match status" value="1"/>
</dbReference>
<evidence type="ECO:0000313" key="3">
    <source>
        <dbReference type="EMBL" id="SDT37322.1"/>
    </source>
</evidence>
<name>A0A1H1ZVB1_9PSED</name>
<proteinExistence type="predicted"/>